<dbReference type="SUPFAM" id="SSF51735">
    <property type="entry name" value="NAD(P)-binding Rossmann-fold domains"/>
    <property type="match status" value="1"/>
</dbReference>
<dbReference type="AlphaFoldDB" id="A0AAE4MES6"/>
<comment type="similarity">
    <text evidence="1 4">Belongs to the D-isomer specific 2-hydroxyacid dehydrogenase family.</text>
</comment>
<dbReference type="EMBL" id="JAWDKB010000004">
    <property type="protein sequence ID" value="MDV0443662.1"/>
    <property type="molecule type" value="Genomic_DNA"/>
</dbReference>
<reference evidence="7 8" key="1">
    <citation type="submission" date="2023-06" db="EMBL/GenBank/DDBJ databases">
        <title>Genome sequence of Methancorpusculaceae sp. Cs1.</title>
        <authorList>
            <person name="Protasov E."/>
            <person name="Platt K."/>
            <person name="Poehlein A."/>
            <person name="Daniel R."/>
            <person name="Brune A."/>
        </authorList>
    </citation>
    <scope>NUCLEOTIDE SEQUENCE [LARGE SCALE GENOMIC DNA]</scope>
    <source>
        <strain evidence="7 8">Cs1</strain>
    </source>
</reference>
<dbReference type="Proteomes" id="UP001283212">
    <property type="component" value="Unassembled WGS sequence"/>
</dbReference>
<gene>
    <name evidence="7" type="primary">hprA</name>
    <name evidence="7" type="ORF">McpCs1_10400</name>
</gene>
<dbReference type="PANTHER" id="PTHR43761:SF1">
    <property type="entry name" value="D-ISOMER SPECIFIC 2-HYDROXYACID DEHYDROGENASE CATALYTIC DOMAIN-CONTAINING PROTEIN-RELATED"/>
    <property type="match status" value="1"/>
</dbReference>
<dbReference type="InterPro" id="IPR029753">
    <property type="entry name" value="D-isomer_DH_CS"/>
</dbReference>
<dbReference type="InterPro" id="IPR006140">
    <property type="entry name" value="D-isomer_DH_NAD-bd"/>
</dbReference>
<dbReference type="InterPro" id="IPR029752">
    <property type="entry name" value="D-isomer_DH_CS1"/>
</dbReference>
<comment type="caution">
    <text evidence="7">The sequence shown here is derived from an EMBL/GenBank/DDBJ whole genome shotgun (WGS) entry which is preliminary data.</text>
</comment>
<feature type="domain" description="D-isomer specific 2-hydroxyacid dehydrogenase NAD-binding" evidence="6">
    <location>
        <begin position="113"/>
        <end position="286"/>
    </location>
</feature>
<keyword evidence="8" id="KW-1185">Reference proteome</keyword>
<keyword evidence="3" id="KW-0520">NAD</keyword>
<dbReference type="FunFam" id="3.40.50.720:FF:000203">
    <property type="entry name" value="D-3-phosphoglycerate dehydrogenase (SerA)"/>
    <property type="match status" value="1"/>
</dbReference>
<evidence type="ECO:0000313" key="7">
    <source>
        <dbReference type="EMBL" id="MDV0443662.1"/>
    </source>
</evidence>
<dbReference type="SUPFAM" id="SSF52283">
    <property type="entry name" value="Formate/glycerate dehydrogenase catalytic domain-like"/>
    <property type="match status" value="1"/>
</dbReference>
<name>A0AAE4MES6_9EURY</name>
<feature type="domain" description="D-isomer specific 2-hydroxyacid dehydrogenase catalytic" evidence="5">
    <location>
        <begin position="20"/>
        <end position="314"/>
    </location>
</feature>
<accession>A0AAE4MES6</accession>
<evidence type="ECO:0000256" key="4">
    <source>
        <dbReference type="RuleBase" id="RU003719"/>
    </source>
</evidence>
<dbReference type="InterPro" id="IPR006139">
    <property type="entry name" value="D-isomer_2_OHA_DH_cat_dom"/>
</dbReference>
<evidence type="ECO:0000313" key="8">
    <source>
        <dbReference type="Proteomes" id="UP001283212"/>
    </source>
</evidence>
<evidence type="ECO:0000259" key="5">
    <source>
        <dbReference type="Pfam" id="PF00389"/>
    </source>
</evidence>
<dbReference type="EC" id="1.1.1.29" evidence="7"/>
<dbReference type="PROSITE" id="PS00065">
    <property type="entry name" value="D_2_HYDROXYACID_DH_1"/>
    <property type="match status" value="1"/>
</dbReference>
<dbReference type="PROSITE" id="PS00671">
    <property type="entry name" value="D_2_HYDROXYACID_DH_3"/>
    <property type="match status" value="1"/>
</dbReference>
<dbReference type="Gene3D" id="3.40.50.720">
    <property type="entry name" value="NAD(P)-binding Rossmann-like Domain"/>
    <property type="match status" value="2"/>
</dbReference>
<dbReference type="PANTHER" id="PTHR43761">
    <property type="entry name" value="D-ISOMER SPECIFIC 2-HYDROXYACID DEHYDROGENASE FAMILY PROTEIN (AFU_ORTHOLOGUE AFUA_1G13630)"/>
    <property type="match status" value="1"/>
</dbReference>
<dbReference type="CDD" id="cd12161">
    <property type="entry name" value="GDH_like_1"/>
    <property type="match status" value="1"/>
</dbReference>
<sequence length="334" mass="36072">MNISLLEPIGVSKHIIDELAGDLIAQGHRFTYYDTKTVDAGELAKRSQDQDIVIIANNPYPAEVIHTAERLKMIDVSFTGIDHVDTTTCKSRGITVCNAANYSNETVAELVIGLTIAVLRKIPTGDIATRVGKTSLGLTGREIAGRTVGIIGTGRIGTVTARLFAAFGARVIAYSRTKSAEAERLGVTYVTLEELMKESDIISLHVPSTAETKHLINAERISLMKTDAILINCARGAIVDNAALAEALRLGKIAGAGIDVFDMEPPLPEKYPLLDAPNTILTPHIAFASEESMKRRAEIVFENIRAYLNGTPQNICKLCSSDQKPQKSLKSSIS</sequence>
<dbReference type="GO" id="GO:0051287">
    <property type="term" value="F:NAD binding"/>
    <property type="evidence" value="ECO:0007669"/>
    <property type="project" value="InterPro"/>
</dbReference>
<protein>
    <submittedName>
        <fullName evidence="7">Glycerate dehydrogenase</fullName>
        <ecNumber evidence="7">1.1.1.29</ecNumber>
    </submittedName>
</protein>
<proteinExistence type="inferred from homology"/>
<organism evidence="7 8">
    <name type="scientific">Methanorbis rubei</name>
    <dbReference type="NCBI Taxonomy" id="3028300"/>
    <lineage>
        <taxon>Archaea</taxon>
        <taxon>Methanobacteriati</taxon>
        <taxon>Methanobacteriota</taxon>
        <taxon>Stenosarchaea group</taxon>
        <taxon>Methanomicrobia</taxon>
        <taxon>Methanomicrobiales</taxon>
        <taxon>Methanocorpusculaceae</taxon>
        <taxon>Methanorbis</taxon>
    </lineage>
</organism>
<keyword evidence="2 4" id="KW-0560">Oxidoreductase</keyword>
<dbReference type="RefSeq" id="WP_338096184.1">
    <property type="nucleotide sequence ID" value="NZ_JAWDKB010000004.1"/>
</dbReference>
<dbReference type="GO" id="GO:0008465">
    <property type="term" value="F:hydroxypyruvate reductase (NADH) activity"/>
    <property type="evidence" value="ECO:0007669"/>
    <property type="project" value="UniProtKB-EC"/>
</dbReference>
<evidence type="ECO:0000256" key="1">
    <source>
        <dbReference type="ARBA" id="ARBA00005854"/>
    </source>
</evidence>
<evidence type="ECO:0000256" key="3">
    <source>
        <dbReference type="ARBA" id="ARBA00023027"/>
    </source>
</evidence>
<evidence type="ECO:0000259" key="6">
    <source>
        <dbReference type="Pfam" id="PF02826"/>
    </source>
</evidence>
<dbReference type="InterPro" id="IPR050418">
    <property type="entry name" value="D-iso_2-hydroxyacid_DH_PdxB"/>
</dbReference>
<dbReference type="InterPro" id="IPR036291">
    <property type="entry name" value="NAD(P)-bd_dom_sf"/>
</dbReference>
<evidence type="ECO:0000256" key="2">
    <source>
        <dbReference type="ARBA" id="ARBA00023002"/>
    </source>
</evidence>
<dbReference type="Pfam" id="PF00389">
    <property type="entry name" value="2-Hacid_dh"/>
    <property type="match status" value="1"/>
</dbReference>
<dbReference type="Pfam" id="PF02826">
    <property type="entry name" value="2-Hacid_dh_C"/>
    <property type="match status" value="1"/>
</dbReference>